<sequence>MAVFSMVISFSLIKMTYNHNYGLINFVVLVVSFVFTGVTAFYKFSGYDVNGSVDIYTTAIEHGAQMSVNDCSQLQGNDYEGLEKVKESMGYNCGRQNLNDIHHIATGMISTIYSSLYNEFSLASVFIEAPKRKNRCLSSIDEFLKMCPEQKIHFSQENLQMLRDFERKQ</sequence>
<reference evidence="2" key="1">
    <citation type="journal article" date="2018" name="Genome Biol.">
        <title>SKESA: strategic k-mer extension for scrupulous assemblies.</title>
        <authorList>
            <person name="Souvorov A."/>
            <person name="Agarwala R."/>
            <person name="Lipman D.J."/>
        </authorList>
    </citation>
    <scope>NUCLEOTIDE SEQUENCE</scope>
    <source>
        <strain evidence="2">11-2590</strain>
    </source>
</reference>
<keyword evidence="1" id="KW-1133">Transmembrane helix</keyword>
<keyword evidence="1" id="KW-0472">Membrane</keyword>
<accession>A0A741LJH8</accession>
<gene>
    <name evidence="2" type="ORF">G9W11_003355</name>
</gene>
<evidence type="ECO:0000256" key="1">
    <source>
        <dbReference type="SAM" id="Phobius"/>
    </source>
</evidence>
<evidence type="ECO:0000313" key="2">
    <source>
        <dbReference type="EMBL" id="HAF0796600.1"/>
    </source>
</evidence>
<keyword evidence="1" id="KW-0812">Transmembrane</keyword>
<protein>
    <submittedName>
        <fullName evidence="2">Uncharacterized protein</fullName>
    </submittedName>
</protein>
<feature type="transmembrane region" description="Helical" evidence="1">
    <location>
        <begin position="21"/>
        <end position="42"/>
    </location>
</feature>
<proteinExistence type="predicted"/>
<reference evidence="2" key="2">
    <citation type="submission" date="2018-07" db="EMBL/GenBank/DDBJ databases">
        <authorList>
            <consortium name="NCBI Pathogen Detection Project"/>
        </authorList>
    </citation>
    <scope>NUCLEOTIDE SEQUENCE</scope>
    <source>
        <strain evidence="2">11-2590</strain>
    </source>
</reference>
<name>A0A741LJH8_SALEB</name>
<organism evidence="2">
    <name type="scientific">Salmonella enterica subsp. enterica serovar Java</name>
    <dbReference type="NCBI Taxonomy" id="224729"/>
    <lineage>
        <taxon>Bacteria</taxon>
        <taxon>Pseudomonadati</taxon>
        <taxon>Pseudomonadota</taxon>
        <taxon>Gammaproteobacteria</taxon>
        <taxon>Enterobacterales</taxon>
        <taxon>Enterobacteriaceae</taxon>
        <taxon>Salmonella</taxon>
    </lineage>
</organism>
<dbReference type="EMBL" id="DAATZT010000023">
    <property type="protein sequence ID" value="HAF0796600.1"/>
    <property type="molecule type" value="Genomic_DNA"/>
</dbReference>
<comment type="caution">
    <text evidence="2">The sequence shown here is derived from an EMBL/GenBank/DDBJ whole genome shotgun (WGS) entry which is preliminary data.</text>
</comment>
<dbReference type="AlphaFoldDB" id="A0A741LJH8"/>